<sequence>MFFLFSTIIMKSQNESNTTLFVSLYTVHTQYLPLCTRYIMSDLKAYWLYCHGVYKNGPRDKYMIKDERLVFKEGFVCYECDLICFDANNVHTCTPEDLECFALCKSMPRLSLLLKDRWFKGDFDRLKKIIELPNHSQLVQFIENCIWERSYEDNYTLGQQLSIRLTTNLIQSGLDFKHHINNNKNFIGRGWQCEDFEKLIMSISNVADITKRYKCSVTYIVLELDTNNSDCVIKLLSRHYRVVLNTVLHNTCLIVTKKPSSCVLKQLSQLILHKFINVVFVTDTENYLYTQHKLFYVYNSMKFYYYCLKNKFVFVYEDYETLYFVYTIIMLEMLNGGCLNTFTLEKSPLMHPLELNSRRCNALKRAANCNKTMHNDMDLKVDFIKGKRIPTGTHDPSRIVLINKKIN</sequence>
<dbReference type="KEGG" id="vg:26855077"/>
<keyword evidence="2" id="KW-1185">Reference proteome</keyword>
<reference evidence="1 2" key="1">
    <citation type="journal article" date="2015" name="Virol. Sin.">
        <title>Genome sequencing and analysis of a granulovirus isolated from the Asiatic rice leafroller, Cnaphalocrocis medinalis.</title>
        <authorList>
            <person name="Zhang S."/>
            <person name="Zhu Z."/>
            <person name="Sun S."/>
            <person name="Chen Q."/>
            <person name="Deng F."/>
            <person name="Yang K."/>
        </authorList>
    </citation>
    <scope>NUCLEOTIDE SEQUENCE [LARGE SCALE GENOMIC DNA]</scope>
    <source>
        <strain evidence="1 2">Enping</strain>
    </source>
</reference>
<dbReference type="OrthoDB" id="6161at10239"/>
<dbReference type="Proteomes" id="UP000202719">
    <property type="component" value="Segment"/>
</dbReference>
<organism evidence="1 2">
    <name type="scientific">Cnaphalocrocis medinalis granulovirus</name>
    <dbReference type="NCBI Taxonomy" id="1750712"/>
    <lineage>
        <taxon>Viruses</taxon>
        <taxon>Viruses incertae sedis</taxon>
        <taxon>Naldaviricetes</taxon>
        <taxon>Lefavirales</taxon>
        <taxon>Baculoviridae</taxon>
        <taxon>Betabaculovirus</taxon>
        <taxon>Betabaculovirus cnamedinalis</taxon>
    </lineage>
</organism>
<dbReference type="GO" id="GO:0046782">
    <property type="term" value="P:regulation of viral transcription"/>
    <property type="evidence" value="ECO:0007669"/>
    <property type="project" value="InterPro"/>
</dbReference>
<dbReference type="GeneID" id="26855077"/>
<dbReference type="InterPro" id="IPR007799">
    <property type="entry name" value="Baculo_p47"/>
</dbReference>
<name>A0A109X116_9BBAC</name>
<dbReference type="EMBL" id="KU593505">
    <property type="protein sequence ID" value="AMF83802.1"/>
    <property type="molecule type" value="Genomic_DNA"/>
</dbReference>
<evidence type="ECO:0000313" key="2">
    <source>
        <dbReference type="Proteomes" id="UP000202719"/>
    </source>
</evidence>
<gene>
    <name evidence="1" type="primary">p47</name>
</gene>
<protein>
    <submittedName>
        <fullName evidence="1">P47</fullName>
    </submittedName>
</protein>
<dbReference type="Pfam" id="PF05112">
    <property type="entry name" value="Baculo_p47"/>
    <property type="match status" value="1"/>
</dbReference>
<evidence type="ECO:0000313" key="1">
    <source>
        <dbReference type="EMBL" id="AMF83802.1"/>
    </source>
</evidence>
<proteinExistence type="predicted"/>
<dbReference type="RefSeq" id="YP_009229969.1">
    <property type="nucleotide sequence ID" value="NC_029304.2"/>
</dbReference>
<accession>A0A109X116</accession>